<keyword evidence="3 6" id="KW-0378">Hydrolase</keyword>
<feature type="compositionally biased region" description="Basic and acidic residues" evidence="7">
    <location>
        <begin position="90"/>
        <end position="104"/>
    </location>
</feature>
<evidence type="ECO:0000256" key="8">
    <source>
        <dbReference type="SAM" id="SignalP"/>
    </source>
</evidence>
<reference evidence="10 11" key="1">
    <citation type="submission" date="2020-07" db="EMBL/GenBank/DDBJ databases">
        <title>Genomic Encyclopedia of Type Strains, Phase IV (KMG-V): Genome sequencing to study the core and pangenomes of soil and plant-associated prokaryotes.</title>
        <authorList>
            <person name="Whitman W."/>
        </authorList>
    </citation>
    <scope>NUCLEOTIDE SEQUENCE [LARGE SCALE GENOMIC DNA]</scope>
    <source>
        <strain evidence="10 11">M8UP30</strain>
    </source>
</reference>
<gene>
    <name evidence="10" type="ORF">HDF12_002879</name>
</gene>
<evidence type="ECO:0000256" key="6">
    <source>
        <dbReference type="RuleBase" id="RU003983"/>
    </source>
</evidence>
<dbReference type="AlphaFoldDB" id="A0A7Y9NN70"/>
<dbReference type="GO" id="GO:0016020">
    <property type="term" value="C:membrane"/>
    <property type="evidence" value="ECO:0007669"/>
    <property type="project" value="TreeGrafter"/>
</dbReference>
<keyword evidence="5 6" id="KW-0482">Metalloprotease</keyword>
<dbReference type="GO" id="GO:0004222">
    <property type="term" value="F:metalloendopeptidase activity"/>
    <property type="evidence" value="ECO:0007669"/>
    <property type="project" value="InterPro"/>
</dbReference>
<dbReference type="CDD" id="cd07333">
    <property type="entry name" value="M48C_bepA_like"/>
    <property type="match status" value="1"/>
</dbReference>
<comment type="cofactor">
    <cofactor evidence="6">
        <name>Zn(2+)</name>
        <dbReference type="ChEBI" id="CHEBI:29105"/>
    </cofactor>
    <text evidence="6">Binds 1 zinc ion per subunit.</text>
</comment>
<protein>
    <recommendedName>
        <fullName evidence="9">Peptidase M48 domain-containing protein</fullName>
    </recommendedName>
</protein>
<organism evidence="10 11">
    <name type="scientific">Tunturiibacter lichenicola</name>
    <dbReference type="NCBI Taxonomy" id="2051959"/>
    <lineage>
        <taxon>Bacteria</taxon>
        <taxon>Pseudomonadati</taxon>
        <taxon>Acidobacteriota</taxon>
        <taxon>Terriglobia</taxon>
        <taxon>Terriglobales</taxon>
        <taxon>Acidobacteriaceae</taxon>
        <taxon>Tunturiibacter</taxon>
    </lineage>
</organism>
<dbReference type="InterPro" id="IPR001915">
    <property type="entry name" value="Peptidase_M48"/>
</dbReference>
<feature type="compositionally biased region" description="Low complexity" evidence="7">
    <location>
        <begin position="389"/>
        <end position="407"/>
    </location>
</feature>
<comment type="similarity">
    <text evidence="6">Belongs to the peptidase M48 family.</text>
</comment>
<accession>A0A7Y9NN70</accession>
<name>A0A7Y9NN70_9BACT</name>
<feature type="compositionally biased region" description="Low complexity" evidence="7">
    <location>
        <begin position="26"/>
        <end position="60"/>
    </location>
</feature>
<evidence type="ECO:0000256" key="4">
    <source>
        <dbReference type="ARBA" id="ARBA00022833"/>
    </source>
</evidence>
<evidence type="ECO:0000313" key="11">
    <source>
        <dbReference type="Proteomes" id="UP000534186"/>
    </source>
</evidence>
<keyword evidence="1 6" id="KW-0645">Protease</keyword>
<dbReference type="Pfam" id="PF01435">
    <property type="entry name" value="Peptidase_M48"/>
    <property type="match status" value="1"/>
</dbReference>
<dbReference type="PANTHER" id="PTHR22726">
    <property type="entry name" value="METALLOENDOPEPTIDASE OMA1"/>
    <property type="match status" value="1"/>
</dbReference>
<proteinExistence type="inferred from homology"/>
<sequence>MRSVTQIGLTAFLTLSVAAYAQTQTTTPASQAPSTPSPQTAPQTTPDTTSTPPVTATIPSDVPVEKPIPGHPTATPKESKDAAAAVKAANKTDRLPSPGEDMKTNIKPGSEDDVNAVGTRNIGGRGLANWYSTDWEIRTGKQYSMEIEKSAHMVNDPVIVEYVNRVGQNIVKNSDCKVPFTIKVIDSDEINAMALPGGFFYVNSGLILAADEEAELAGVMAHETAHVCAHHAARQMTKMNYAQIGSIPLIIFTQGSWTGYGIYEAVQLAIPLSFLQFSRMDEAEADWLGVQYMYKSGYDPQAFVQFFEKLDALEKHKPGTLAKVFADHPQTPDRIGHSEEEIATILPARPDYMVTTSEFDDVKARLARLENKRKINDGKGGNKPTLRRTASGNGNNDPNNPNNPASSTDDRPTLGRRN</sequence>
<feature type="compositionally biased region" description="Basic and acidic residues" evidence="7">
    <location>
        <begin position="408"/>
        <end position="418"/>
    </location>
</feature>
<feature type="chain" id="PRO_5030513746" description="Peptidase M48 domain-containing protein" evidence="8">
    <location>
        <begin position="22"/>
        <end position="418"/>
    </location>
</feature>
<evidence type="ECO:0000313" key="10">
    <source>
        <dbReference type="EMBL" id="NYF52480.1"/>
    </source>
</evidence>
<feature type="region of interest" description="Disordered" evidence="7">
    <location>
        <begin position="373"/>
        <end position="418"/>
    </location>
</feature>
<dbReference type="InterPro" id="IPR051156">
    <property type="entry name" value="Mito/Outer_Membr_Metalloprot"/>
</dbReference>
<dbReference type="GO" id="GO:0046872">
    <property type="term" value="F:metal ion binding"/>
    <property type="evidence" value="ECO:0007669"/>
    <property type="project" value="UniProtKB-KW"/>
</dbReference>
<evidence type="ECO:0000259" key="9">
    <source>
        <dbReference type="Pfam" id="PF01435"/>
    </source>
</evidence>
<keyword evidence="4 6" id="KW-0862">Zinc</keyword>
<keyword evidence="8" id="KW-0732">Signal</keyword>
<comment type="caution">
    <text evidence="10">The sequence shown here is derived from an EMBL/GenBank/DDBJ whole genome shotgun (WGS) entry which is preliminary data.</text>
</comment>
<dbReference type="PANTHER" id="PTHR22726:SF1">
    <property type="entry name" value="METALLOENDOPEPTIDASE OMA1, MITOCHONDRIAL"/>
    <property type="match status" value="1"/>
</dbReference>
<dbReference type="EMBL" id="JACCCV010000002">
    <property type="protein sequence ID" value="NYF52480.1"/>
    <property type="molecule type" value="Genomic_DNA"/>
</dbReference>
<keyword evidence="2" id="KW-0479">Metal-binding</keyword>
<evidence type="ECO:0000256" key="5">
    <source>
        <dbReference type="ARBA" id="ARBA00023049"/>
    </source>
</evidence>
<feature type="signal peptide" evidence="8">
    <location>
        <begin position="1"/>
        <end position="21"/>
    </location>
</feature>
<dbReference type="Gene3D" id="3.30.2010.10">
    <property type="entry name" value="Metalloproteases ('zincins'), catalytic domain"/>
    <property type="match status" value="1"/>
</dbReference>
<evidence type="ECO:0000256" key="3">
    <source>
        <dbReference type="ARBA" id="ARBA00022801"/>
    </source>
</evidence>
<evidence type="ECO:0000256" key="2">
    <source>
        <dbReference type="ARBA" id="ARBA00022723"/>
    </source>
</evidence>
<feature type="region of interest" description="Disordered" evidence="7">
    <location>
        <begin position="26"/>
        <end position="117"/>
    </location>
</feature>
<feature type="domain" description="Peptidase M48" evidence="9">
    <location>
        <begin position="162"/>
        <end position="339"/>
    </location>
</feature>
<evidence type="ECO:0000256" key="7">
    <source>
        <dbReference type="SAM" id="MobiDB-lite"/>
    </source>
</evidence>
<dbReference type="Proteomes" id="UP000534186">
    <property type="component" value="Unassembled WGS sequence"/>
</dbReference>
<dbReference type="GO" id="GO:0051603">
    <property type="term" value="P:proteolysis involved in protein catabolic process"/>
    <property type="evidence" value="ECO:0007669"/>
    <property type="project" value="TreeGrafter"/>
</dbReference>
<evidence type="ECO:0000256" key="1">
    <source>
        <dbReference type="ARBA" id="ARBA00022670"/>
    </source>
</evidence>